<protein>
    <submittedName>
        <fullName evidence="3">OmpA family protein</fullName>
    </submittedName>
</protein>
<dbReference type="InterPro" id="IPR006665">
    <property type="entry name" value="OmpA-like"/>
</dbReference>
<dbReference type="OrthoDB" id="7346415at2"/>
<dbReference type="EMBL" id="VSSS01000057">
    <property type="protein sequence ID" value="TYL89987.1"/>
    <property type="molecule type" value="Genomic_DNA"/>
</dbReference>
<dbReference type="GO" id="GO:0016020">
    <property type="term" value="C:membrane"/>
    <property type="evidence" value="ECO:0007669"/>
    <property type="project" value="UniProtKB-UniRule"/>
</dbReference>
<proteinExistence type="predicted"/>
<accession>A0A5D3K523</accession>
<keyword evidence="4" id="KW-1185">Reference proteome</keyword>
<name>A0A5D3K523_9BRAD</name>
<evidence type="ECO:0000313" key="3">
    <source>
        <dbReference type="EMBL" id="TYL89987.1"/>
    </source>
</evidence>
<dbReference type="Pfam" id="PF00691">
    <property type="entry name" value="OmpA"/>
    <property type="match status" value="1"/>
</dbReference>
<dbReference type="Gene3D" id="3.30.1330.60">
    <property type="entry name" value="OmpA-like domain"/>
    <property type="match status" value="1"/>
</dbReference>
<dbReference type="InterPro" id="IPR036737">
    <property type="entry name" value="OmpA-like_sf"/>
</dbReference>
<evidence type="ECO:0000313" key="4">
    <source>
        <dbReference type="Proteomes" id="UP000324758"/>
    </source>
</evidence>
<keyword evidence="1" id="KW-0472">Membrane</keyword>
<reference evidence="3 4" key="1">
    <citation type="submission" date="2019-08" db="EMBL/GenBank/DDBJ databases">
        <title>Bradyrhizobium hipponensis sp. nov., a rhizobium isolated from a Lupinus angustifolius root nodule in Tunisia.</title>
        <authorList>
            <person name="Off K."/>
            <person name="Rejili M."/>
            <person name="Mars M."/>
            <person name="Brachmann A."/>
            <person name="Marin M."/>
        </authorList>
    </citation>
    <scope>NUCLEOTIDE SEQUENCE [LARGE SCALE GENOMIC DNA]</scope>
    <source>
        <strain evidence="3 4">CTAW71</strain>
    </source>
</reference>
<evidence type="ECO:0000256" key="1">
    <source>
        <dbReference type="PROSITE-ProRule" id="PRU00473"/>
    </source>
</evidence>
<evidence type="ECO:0000259" key="2">
    <source>
        <dbReference type="PROSITE" id="PS51123"/>
    </source>
</evidence>
<gene>
    <name evidence="3" type="ORF">FXB40_33600</name>
</gene>
<dbReference type="Proteomes" id="UP000324758">
    <property type="component" value="Unassembled WGS sequence"/>
</dbReference>
<feature type="domain" description="OmpA-like" evidence="2">
    <location>
        <begin position="231"/>
        <end position="354"/>
    </location>
</feature>
<organism evidence="3 4">
    <name type="scientific">Bradyrhizobium rifense</name>
    <dbReference type="NCBI Taxonomy" id="515499"/>
    <lineage>
        <taxon>Bacteria</taxon>
        <taxon>Pseudomonadati</taxon>
        <taxon>Pseudomonadota</taxon>
        <taxon>Alphaproteobacteria</taxon>
        <taxon>Hyphomicrobiales</taxon>
        <taxon>Nitrobacteraceae</taxon>
        <taxon>Bradyrhizobium</taxon>
    </lineage>
</organism>
<dbReference type="PROSITE" id="PS51123">
    <property type="entry name" value="OMPA_2"/>
    <property type="match status" value="1"/>
</dbReference>
<sequence>MRAANDLFSKATVPAGSDKVELVIDPLIDAATGAQSAATRLMQERIKDLVAKSYPRFAVLPFSSEALSRAPVVLIGTFTAINNAGAPDGVRDAYRICLALADLRSKIIVSKGVARAKPDGVKADPTPAFADAPIWSNDPAIAVYIKTCQGTKPGDPIDPLYVERIATSAFVSDAILEYDDKRYREALAFYRTARQMSGGDQLRVHSGIYLSSWKLNRRTDATEAFGSLVKYGLVANKLSVRLLFKPGTTQFLDDQNITGPYPMWLSQIATQAMQNDSCVDVVGHTSNTGPAQINERLSVLRAQFIKDLLQSASPSLADRLKAVGVGSRESIVGTGRDDASDAIDRRVDFNVHRC</sequence>
<comment type="caution">
    <text evidence="3">The sequence shown here is derived from an EMBL/GenBank/DDBJ whole genome shotgun (WGS) entry which is preliminary data.</text>
</comment>
<dbReference type="SUPFAM" id="SSF103088">
    <property type="entry name" value="OmpA-like"/>
    <property type="match status" value="1"/>
</dbReference>
<dbReference type="AlphaFoldDB" id="A0A5D3K523"/>